<reference evidence="1" key="1">
    <citation type="submission" date="2014-03" db="EMBL/GenBank/DDBJ databases">
        <title>The sialotranscriptome of Amblyomma triste, Amblyomma parvum and Amblyomma cajennense ticks, uncovered by 454-based RNA-seq.</title>
        <authorList>
            <person name="Garcia G.R."/>
            <person name="Gardinassi L.G."/>
            <person name="Ribeiro J.M."/>
            <person name="Anatriello E."/>
            <person name="Ferreira B.R."/>
            <person name="Moreira H.N."/>
            <person name="Mafra C."/>
            <person name="Olegario M.M."/>
            <person name="Szabo P.J."/>
            <person name="Miranda-Santos I.K."/>
            <person name="Maruyama S.R."/>
        </authorList>
    </citation>
    <scope>NUCLEOTIDE SEQUENCE</scope>
    <source>
        <strain evidence="1">Mato Grasso do Sul</strain>
        <tissue evidence="1">Salivary glands</tissue>
    </source>
</reference>
<name>A0A023G6I3_AMBTT</name>
<sequence length="80" mass="9197">MEEGKLYGLLSEDGDFATLQVSKERGEQGIIYTLKAWNHDQKCGILTFQKQNNEFECELHAWDEVLTEGRDPCAGEYQQI</sequence>
<organism evidence="1">
    <name type="scientific">Amblyomma triste</name>
    <name type="common">Neotropical tick</name>
    <dbReference type="NCBI Taxonomy" id="251400"/>
    <lineage>
        <taxon>Eukaryota</taxon>
        <taxon>Metazoa</taxon>
        <taxon>Ecdysozoa</taxon>
        <taxon>Arthropoda</taxon>
        <taxon>Chelicerata</taxon>
        <taxon>Arachnida</taxon>
        <taxon>Acari</taxon>
        <taxon>Parasitiformes</taxon>
        <taxon>Ixodida</taxon>
        <taxon>Ixodoidea</taxon>
        <taxon>Ixodidae</taxon>
        <taxon>Amblyomminae</taxon>
        <taxon>Amblyomma</taxon>
    </lineage>
</organism>
<dbReference type="AlphaFoldDB" id="A0A023G6I3"/>
<accession>A0A023G6I3</accession>
<proteinExistence type="evidence at transcript level"/>
<dbReference type="EMBL" id="GBBM01006011">
    <property type="protein sequence ID" value="JAC29407.1"/>
    <property type="molecule type" value="mRNA"/>
</dbReference>
<protein>
    <submittedName>
        <fullName evidence="1">Uncharacterized protein</fullName>
    </submittedName>
</protein>
<evidence type="ECO:0000313" key="1">
    <source>
        <dbReference type="EMBL" id="JAC29407.1"/>
    </source>
</evidence>